<dbReference type="EMBL" id="AMGW01000006">
    <property type="protein sequence ID" value="EXJ56011.1"/>
    <property type="molecule type" value="Genomic_DNA"/>
</dbReference>
<protein>
    <submittedName>
        <fullName evidence="1">Uncharacterized protein</fullName>
    </submittedName>
</protein>
<dbReference type="PANTHER" id="PTHR37540:SF10">
    <property type="entry name" value="SIGMA-70 REGION 2 FAMILY PROTEIN"/>
    <property type="match status" value="1"/>
</dbReference>
<sequence length="417" mass="47060">MEAYDTLWPGVVEVSGNPAVHPGRREWRLAAQENPAVYHVHLASVADFGKAMYHSHGLSNEFDRLRLFHHTKALGLVRQMIQSMGADGVPSDALVMAVYNLSYQATGWDYRIVPESHPPSPAFKARFLGGYGRKVPHDDHIRAMNTLIRAKGGLHKVELAGIAEMIWLWSLDNCSAHLRTPDFPLLKQYEAHLTNYRRNMAPSVCEGPSEGQGSAFLVLPQKGDIGRLRDCLLCTAALTVEFGAVGERGERTYAFRRLVRIARANHHQLLSLPADTNDQDTHDRLIFSITRLAALLYHDIVIFPQIDTSGIKPRLAEQLMHLLTERSRDLFPGAGRNEYRGLVVWALLLGSIGSTWTRNRTWFVEQLHWRSQALGIETFAELKTSMLEYLWFVNMDGPALRAWTEREAAMLPSYEDG</sequence>
<dbReference type="PANTHER" id="PTHR37540">
    <property type="entry name" value="TRANSCRIPTION FACTOR (ACR-2), PUTATIVE-RELATED-RELATED"/>
    <property type="match status" value="1"/>
</dbReference>
<comment type="caution">
    <text evidence="1">The sequence shown here is derived from an EMBL/GenBank/DDBJ whole genome shotgun (WGS) entry which is preliminary data.</text>
</comment>
<dbReference type="VEuPathDB" id="FungiDB:A1O7_08942"/>
<reference evidence="1 2" key="1">
    <citation type="submission" date="2013-03" db="EMBL/GenBank/DDBJ databases">
        <title>The Genome Sequence of Cladophialophora yegresii CBS 114405.</title>
        <authorList>
            <consortium name="The Broad Institute Genomics Platform"/>
            <person name="Cuomo C."/>
            <person name="de Hoog S."/>
            <person name="Gorbushina A."/>
            <person name="Walker B."/>
            <person name="Young S.K."/>
            <person name="Zeng Q."/>
            <person name="Gargeya S."/>
            <person name="Fitzgerald M."/>
            <person name="Haas B."/>
            <person name="Abouelleil A."/>
            <person name="Allen A.W."/>
            <person name="Alvarado L."/>
            <person name="Arachchi H.M."/>
            <person name="Berlin A.M."/>
            <person name="Chapman S.B."/>
            <person name="Gainer-Dewar J."/>
            <person name="Goldberg J."/>
            <person name="Griggs A."/>
            <person name="Gujja S."/>
            <person name="Hansen M."/>
            <person name="Howarth C."/>
            <person name="Imamovic A."/>
            <person name="Ireland A."/>
            <person name="Larimer J."/>
            <person name="McCowan C."/>
            <person name="Murphy C."/>
            <person name="Pearson M."/>
            <person name="Poon T.W."/>
            <person name="Priest M."/>
            <person name="Roberts A."/>
            <person name="Saif S."/>
            <person name="Shea T."/>
            <person name="Sisk P."/>
            <person name="Sykes S."/>
            <person name="Wortman J."/>
            <person name="Nusbaum C."/>
            <person name="Birren B."/>
        </authorList>
    </citation>
    <scope>NUCLEOTIDE SEQUENCE [LARGE SCALE GENOMIC DNA]</scope>
    <source>
        <strain evidence="1 2">CBS 114405</strain>
    </source>
</reference>
<dbReference type="AlphaFoldDB" id="W9VV20"/>
<keyword evidence="2" id="KW-1185">Reference proteome</keyword>
<proteinExistence type="predicted"/>
<accession>W9VV20</accession>
<evidence type="ECO:0000313" key="1">
    <source>
        <dbReference type="EMBL" id="EXJ56011.1"/>
    </source>
</evidence>
<evidence type="ECO:0000313" key="2">
    <source>
        <dbReference type="Proteomes" id="UP000019473"/>
    </source>
</evidence>
<name>W9VV20_9EURO</name>
<dbReference type="RefSeq" id="XP_007761121.1">
    <property type="nucleotide sequence ID" value="XM_007762931.1"/>
</dbReference>
<dbReference type="Proteomes" id="UP000019473">
    <property type="component" value="Unassembled WGS sequence"/>
</dbReference>
<dbReference type="GeneID" id="19183506"/>
<dbReference type="HOGENOM" id="CLU_015771_0_1_1"/>
<organism evidence="1 2">
    <name type="scientific">Cladophialophora yegresii CBS 114405</name>
    <dbReference type="NCBI Taxonomy" id="1182544"/>
    <lineage>
        <taxon>Eukaryota</taxon>
        <taxon>Fungi</taxon>
        <taxon>Dikarya</taxon>
        <taxon>Ascomycota</taxon>
        <taxon>Pezizomycotina</taxon>
        <taxon>Eurotiomycetes</taxon>
        <taxon>Chaetothyriomycetidae</taxon>
        <taxon>Chaetothyriales</taxon>
        <taxon>Herpotrichiellaceae</taxon>
        <taxon>Cladophialophora</taxon>
    </lineage>
</organism>
<dbReference type="OrthoDB" id="3469466at2759"/>
<dbReference type="STRING" id="1182544.W9VV20"/>
<gene>
    <name evidence="1" type="ORF">A1O7_08942</name>
</gene>